<comment type="caution">
    <text evidence="2">The sequence shown here is derived from an EMBL/GenBank/DDBJ whole genome shotgun (WGS) entry which is preliminary data.</text>
</comment>
<dbReference type="InterPro" id="IPR049945">
    <property type="entry name" value="AAA_22"/>
</dbReference>
<dbReference type="SMART" id="SM00382">
    <property type="entry name" value="AAA"/>
    <property type="match status" value="1"/>
</dbReference>
<proteinExistence type="predicted"/>
<dbReference type="Gene3D" id="3.40.50.300">
    <property type="entry name" value="P-loop containing nucleotide triphosphate hydrolases"/>
    <property type="match status" value="1"/>
</dbReference>
<dbReference type="InterPro" id="IPR027417">
    <property type="entry name" value="P-loop_NTPase"/>
</dbReference>
<dbReference type="PANTHER" id="PTHR35894">
    <property type="entry name" value="GENERAL SECRETION PATHWAY PROTEIN A-RELATED"/>
    <property type="match status" value="1"/>
</dbReference>
<dbReference type="InterPro" id="IPR052026">
    <property type="entry name" value="ExeA_AAA_ATPase_DNA-bind"/>
</dbReference>
<organism evidence="2 3">
    <name type="scientific">Thermus tengchongensis</name>
    <dbReference type="NCBI Taxonomy" id="1214928"/>
    <lineage>
        <taxon>Bacteria</taxon>
        <taxon>Thermotogati</taxon>
        <taxon>Deinococcota</taxon>
        <taxon>Deinococci</taxon>
        <taxon>Thermales</taxon>
        <taxon>Thermaceae</taxon>
        <taxon>Thermus</taxon>
    </lineage>
</organism>
<dbReference type="Proteomes" id="UP000297668">
    <property type="component" value="Unassembled WGS sequence"/>
</dbReference>
<dbReference type="EMBL" id="SJZF01000011">
    <property type="protein sequence ID" value="TFU26173.1"/>
    <property type="molecule type" value="Genomic_DNA"/>
</dbReference>
<evidence type="ECO:0000313" key="3">
    <source>
        <dbReference type="Proteomes" id="UP000297668"/>
    </source>
</evidence>
<dbReference type="PANTHER" id="PTHR35894:SF1">
    <property type="entry name" value="PHOSPHORIBULOKINASE _ URIDINE KINASE FAMILY"/>
    <property type="match status" value="1"/>
</dbReference>
<dbReference type="Pfam" id="PF13401">
    <property type="entry name" value="AAA_22"/>
    <property type="match status" value="1"/>
</dbReference>
<sequence length="260" mass="28648">MTEIRQEDISRLIDEALGAGLLGEVDLRDPRDGFIPTEGARALIGHLELAAREGFPLALVVGPAGVGKTHTCRYWAAVHEAPWVRAQPSYSPAALLEDLAIELRITRTKTFRVLLSMVRDALALRPRVVFVDEAQLCDRPTLETLKYLADETGSTFVLITSEEFAPLIRRHRDIESRIGTVATIGPVGQKELLGIYAHSGYTEEALKEVHTLTGGILRDVVRLLRLLDQVAEQNGLPKEAFRPAHVRRVAGRLNLAGGVR</sequence>
<dbReference type="GO" id="GO:0016887">
    <property type="term" value="F:ATP hydrolysis activity"/>
    <property type="evidence" value="ECO:0007669"/>
    <property type="project" value="InterPro"/>
</dbReference>
<feature type="domain" description="AAA+ ATPase" evidence="1">
    <location>
        <begin position="54"/>
        <end position="182"/>
    </location>
</feature>
<name>A0A4Y9FCE5_9DEIN</name>
<reference evidence="2 3" key="1">
    <citation type="submission" date="2019-03" db="EMBL/GenBank/DDBJ databases">
        <title>Thermus tengchongensis species for the arsenic transformation mechanism.</title>
        <authorList>
            <person name="Yuan G.C."/>
        </authorList>
    </citation>
    <scope>NUCLEOTIDE SEQUENCE [LARGE SCALE GENOMIC DNA]</scope>
    <source>
        <strain evidence="2 3">15W</strain>
    </source>
</reference>
<protein>
    <recommendedName>
        <fullName evidence="1">AAA+ ATPase domain-containing protein</fullName>
    </recommendedName>
</protein>
<dbReference type="RefSeq" id="WP_135260290.1">
    <property type="nucleotide sequence ID" value="NZ_SJZF01000011.1"/>
</dbReference>
<gene>
    <name evidence="2" type="ORF">E0687_07220</name>
</gene>
<dbReference type="InterPro" id="IPR003593">
    <property type="entry name" value="AAA+_ATPase"/>
</dbReference>
<dbReference type="SUPFAM" id="SSF52540">
    <property type="entry name" value="P-loop containing nucleoside triphosphate hydrolases"/>
    <property type="match status" value="1"/>
</dbReference>
<evidence type="ECO:0000313" key="2">
    <source>
        <dbReference type="EMBL" id="TFU26173.1"/>
    </source>
</evidence>
<dbReference type="AlphaFoldDB" id="A0A4Y9FCE5"/>
<evidence type="ECO:0000259" key="1">
    <source>
        <dbReference type="SMART" id="SM00382"/>
    </source>
</evidence>
<accession>A0A4Y9FCE5</accession>